<evidence type="ECO:0000256" key="1">
    <source>
        <dbReference type="PIRNR" id="PIRNR009451"/>
    </source>
</evidence>
<evidence type="ECO:0000313" key="2">
    <source>
        <dbReference type="EMBL" id="AOT70985.1"/>
    </source>
</evidence>
<name>A0A1D8GJ83_9FIRM</name>
<evidence type="ECO:0000313" key="3">
    <source>
        <dbReference type="Proteomes" id="UP000095743"/>
    </source>
</evidence>
<dbReference type="InterPro" id="IPR006472">
    <property type="entry name" value="Citrate_lyase_asu"/>
</dbReference>
<dbReference type="NCBIfam" id="TIGR01584">
    <property type="entry name" value="citF"/>
    <property type="match status" value="1"/>
</dbReference>
<dbReference type="GO" id="GO:0009346">
    <property type="term" value="C:ATP-independent citrate lyase complex"/>
    <property type="evidence" value="ECO:0007669"/>
    <property type="project" value="UniProtKB-UniRule"/>
</dbReference>
<dbReference type="STRING" id="1424294.Gferi_16290"/>
<dbReference type="PIRSF" id="PIRSF009451">
    <property type="entry name" value="Citrt_lyas_alpha"/>
    <property type="match status" value="1"/>
</dbReference>
<dbReference type="GO" id="GO:0005737">
    <property type="term" value="C:cytoplasm"/>
    <property type="evidence" value="ECO:0007669"/>
    <property type="project" value="UniProtKB-SubCell"/>
</dbReference>
<organism evidence="2 3">
    <name type="scientific">Geosporobacter ferrireducens</name>
    <dbReference type="NCBI Taxonomy" id="1424294"/>
    <lineage>
        <taxon>Bacteria</taxon>
        <taxon>Bacillati</taxon>
        <taxon>Bacillota</taxon>
        <taxon>Clostridia</taxon>
        <taxon>Peptostreptococcales</taxon>
        <taxon>Thermotaleaceae</taxon>
        <taxon>Geosporobacter</taxon>
    </lineage>
</organism>
<dbReference type="InterPro" id="IPR037171">
    <property type="entry name" value="NagB/RpiA_transferase-like"/>
</dbReference>
<gene>
    <name evidence="2" type="ORF">Gferi_16290</name>
</gene>
<dbReference type="SUPFAM" id="SSF100950">
    <property type="entry name" value="NagB/RpiA/CoA transferase-like"/>
    <property type="match status" value="2"/>
</dbReference>
<dbReference type="KEGG" id="gfe:Gferi_16290"/>
<dbReference type="EMBL" id="CP017269">
    <property type="protein sequence ID" value="AOT70985.1"/>
    <property type="molecule type" value="Genomic_DNA"/>
</dbReference>
<sequence>MKMELVKNKVGRMVPTYIEGIGELKPFNGIFDTEVEGRRHGAINSKVVPSDQKLLGSIREAIEKTGLKDGMTVSFHHHLRNGDYVLMMVMDEIAKMGIKDITICSSSLTNAHEGLIEHIKKGVVTGLHTSGLRGNIAKEITTNCILPTPVIFRTHGGRARAIESGDVKIDVAFVAASCCDEMGNMNGKVGKSAFGAMGYPMVDAQYADKVVAITDNLVSYPAYPISIPQNLVDYVVVVEEIGDPSLISAGATRVTKNPLELLIAEYASEVLIQSGLVKEGFSFQAGSGGASLAVAKFLRDYMKENNIVGSFASGGATSYLVELLEEGLFRTLLDTQTFDAKAATSFVKNENHLEMSASMYANPHNKGCVANKLDIMILSATEVDVHYNVNVMTASTGVIMGAQGGHPDTAAGAKLTVVVAPLMRKRIPIVVDEVTTVVTPGETVDVVVTERGIAVNPKNLELLEKLKKTNLPVMTIEELKNLAENFTGKPEKVAFGDKIVGIIEYRDGTAMDVIRNVVK</sequence>
<protein>
    <recommendedName>
        <fullName evidence="1">Citrate lyase alpha chain</fullName>
        <shortName evidence="1">Citrase alpha chain</shortName>
        <ecNumber evidence="1">2.8.3.10</ecNumber>
        <ecNumber evidence="1">4.1.3.6</ecNumber>
    </recommendedName>
    <alternativeName>
        <fullName evidence="1">Citrate (pro-3S)-lyase alpha chain</fullName>
    </alternativeName>
    <alternativeName>
        <fullName evidence="1">Citrate CoA-transferase subunit</fullName>
    </alternativeName>
</protein>
<dbReference type="OrthoDB" id="9767643at2"/>
<dbReference type="GO" id="GO:0006084">
    <property type="term" value="P:acetyl-CoA metabolic process"/>
    <property type="evidence" value="ECO:0007669"/>
    <property type="project" value="UniProtKB-UniRule"/>
</dbReference>
<dbReference type="EC" id="2.8.3.10" evidence="1"/>
<dbReference type="AlphaFoldDB" id="A0A1D8GJ83"/>
<accession>A0A1D8GJ83</accession>
<dbReference type="PANTHER" id="PTHR40596:SF1">
    <property type="entry name" value="CITRATE LYASE ALPHA CHAIN"/>
    <property type="match status" value="1"/>
</dbReference>
<dbReference type="Gene3D" id="3.40.1080.10">
    <property type="entry name" value="Glutaconate Coenzyme A-transferase"/>
    <property type="match status" value="2"/>
</dbReference>
<keyword evidence="1 2" id="KW-0456">Lyase</keyword>
<reference evidence="2 3" key="1">
    <citation type="submission" date="2016-09" db="EMBL/GenBank/DDBJ databases">
        <title>Genomic analysis reveals versatility of anaerobic energy metabolism of Geosporobacter ferrireducens IRF9 of phylum Firmicutes.</title>
        <authorList>
            <person name="Kim S.-J."/>
        </authorList>
    </citation>
    <scope>NUCLEOTIDE SEQUENCE [LARGE SCALE GENOMIC DNA]</scope>
    <source>
        <strain evidence="2 3">IRF9</strain>
    </source>
</reference>
<dbReference type="PANTHER" id="PTHR40596">
    <property type="entry name" value="CITRATE LYASE ALPHA CHAIN"/>
    <property type="match status" value="1"/>
</dbReference>
<dbReference type="Pfam" id="PF04223">
    <property type="entry name" value="CitF"/>
    <property type="match status" value="1"/>
</dbReference>
<comment type="subcellular location">
    <subcellularLocation>
        <location evidence="1">Cytoplasm</location>
    </subcellularLocation>
</comment>
<dbReference type="GO" id="GO:0008815">
    <property type="term" value="F:citrate (pro-3S)-lyase activity"/>
    <property type="evidence" value="ECO:0007669"/>
    <property type="project" value="UniProtKB-UniRule"/>
</dbReference>
<comment type="catalytic activity">
    <reaction evidence="1">
        <text>citrate = oxaloacetate + acetate</text>
        <dbReference type="Rhea" id="RHEA:10760"/>
        <dbReference type="ChEBI" id="CHEBI:16452"/>
        <dbReference type="ChEBI" id="CHEBI:16947"/>
        <dbReference type="ChEBI" id="CHEBI:30089"/>
        <dbReference type="EC" id="4.1.3.6"/>
    </reaction>
</comment>
<keyword evidence="1" id="KW-0963">Cytoplasm</keyword>
<dbReference type="GO" id="GO:0008814">
    <property type="term" value="F:citrate CoA-transferase activity"/>
    <property type="evidence" value="ECO:0007669"/>
    <property type="project" value="UniProtKB-UniRule"/>
</dbReference>
<comment type="catalytic activity">
    <reaction evidence="1">
        <text>citrate + acetyl-CoA = (3S)-citryl-CoA + acetate</text>
        <dbReference type="Rhea" id="RHEA:19405"/>
        <dbReference type="ChEBI" id="CHEBI:16947"/>
        <dbReference type="ChEBI" id="CHEBI:30089"/>
        <dbReference type="ChEBI" id="CHEBI:57288"/>
        <dbReference type="ChEBI" id="CHEBI:57321"/>
        <dbReference type="EC" id="2.8.3.10"/>
    </reaction>
</comment>
<keyword evidence="3" id="KW-1185">Reference proteome</keyword>
<dbReference type="Proteomes" id="UP000095743">
    <property type="component" value="Chromosome"/>
</dbReference>
<keyword evidence="1" id="KW-0808">Transferase</keyword>
<proteinExistence type="predicted"/>
<dbReference type="EC" id="4.1.3.6" evidence="1"/>